<keyword evidence="3" id="KW-0813">Transport</keyword>
<dbReference type="InterPro" id="IPR003855">
    <property type="entry name" value="K+_transporter"/>
</dbReference>
<organism evidence="14">
    <name type="scientific">Zea mays</name>
    <name type="common">Maize</name>
    <dbReference type="NCBI Taxonomy" id="4577"/>
    <lineage>
        <taxon>Eukaryota</taxon>
        <taxon>Viridiplantae</taxon>
        <taxon>Streptophyta</taxon>
        <taxon>Embryophyta</taxon>
        <taxon>Tracheophyta</taxon>
        <taxon>Spermatophyta</taxon>
        <taxon>Magnoliopsida</taxon>
        <taxon>Liliopsida</taxon>
        <taxon>Poales</taxon>
        <taxon>Poaceae</taxon>
        <taxon>PACMAD clade</taxon>
        <taxon>Panicoideae</taxon>
        <taxon>Andropogonodae</taxon>
        <taxon>Andropogoneae</taxon>
        <taxon>Tripsacinae</taxon>
        <taxon>Zea</taxon>
    </lineage>
</organism>
<dbReference type="Pfam" id="PF02705">
    <property type="entry name" value="K_trans"/>
    <property type="match status" value="1"/>
</dbReference>
<dbReference type="GO" id="GO:0016020">
    <property type="term" value="C:membrane"/>
    <property type="evidence" value="ECO:0007669"/>
    <property type="project" value="UniProtKB-SubCell"/>
</dbReference>
<evidence type="ECO:0000256" key="8">
    <source>
        <dbReference type="ARBA" id="ARBA00023065"/>
    </source>
</evidence>
<feature type="compositionally biased region" description="Polar residues" evidence="11">
    <location>
        <begin position="722"/>
        <end position="743"/>
    </location>
</feature>
<dbReference type="InParanoid" id="A0A1D6EBZ3"/>
<dbReference type="GO" id="GO:0015079">
    <property type="term" value="F:potassium ion transmembrane transporter activity"/>
    <property type="evidence" value="ECO:0007669"/>
    <property type="project" value="UniProtKB-UniRule"/>
</dbReference>
<feature type="transmembrane region" description="Helical" evidence="10">
    <location>
        <begin position="474"/>
        <end position="500"/>
    </location>
</feature>
<evidence type="ECO:0000256" key="11">
    <source>
        <dbReference type="SAM" id="MobiDB-lite"/>
    </source>
</evidence>
<dbReference type="NCBIfam" id="TIGR00794">
    <property type="entry name" value="kup"/>
    <property type="match status" value="1"/>
</dbReference>
<feature type="transmembrane region" description="Helical" evidence="10">
    <location>
        <begin position="83"/>
        <end position="105"/>
    </location>
</feature>
<proteinExistence type="inferred from homology"/>
<feature type="region of interest" description="Disordered" evidence="11">
    <location>
        <begin position="692"/>
        <end position="744"/>
    </location>
</feature>
<comment type="caution">
    <text evidence="10">Lacks conserved residue(s) required for the propagation of feature annotation.</text>
</comment>
<dbReference type="ExpressionAtlas" id="A0A1D6EBZ3">
    <property type="expression patterns" value="baseline"/>
</dbReference>
<evidence type="ECO:0000256" key="7">
    <source>
        <dbReference type="ARBA" id="ARBA00022989"/>
    </source>
</evidence>
<protein>
    <recommendedName>
        <fullName evidence="10">Potassium transporter</fullName>
    </recommendedName>
</protein>
<evidence type="ECO:0000256" key="4">
    <source>
        <dbReference type="ARBA" id="ARBA00022538"/>
    </source>
</evidence>
<feature type="transmembrane region" description="Helical" evidence="10">
    <location>
        <begin position="448"/>
        <end position="468"/>
    </location>
</feature>
<evidence type="ECO:0000259" key="13">
    <source>
        <dbReference type="Pfam" id="PF22776"/>
    </source>
</evidence>
<evidence type="ECO:0000256" key="10">
    <source>
        <dbReference type="RuleBase" id="RU321113"/>
    </source>
</evidence>
<keyword evidence="4 10" id="KW-0633">Potassium transport</keyword>
<dbReference type="InterPro" id="IPR053952">
    <property type="entry name" value="K_trans_C"/>
</dbReference>
<dbReference type="OMA" id="WLIIPFC"/>
<dbReference type="Pfam" id="PF22776">
    <property type="entry name" value="K_trans_C"/>
    <property type="match status" value="1"/>
</dbReference>
<feature type="domain" description="K+ potassium transporter integral membrane" evidence="12">
    <location>
        <begin position="85"/>
        <end position="572"/>
    </location>
</feature>
<dbReference type="PaxDb" id="4577-GRMZM2G395267_P01"/>
<evidence type="ECO:0000256" key="5">
    <source>
        <dbReference type="ARBA" id="ARBA00022692"/>
    </source>
</evidence>
<name>A0A1D6EBZ3_MAIZE</name>
<evidence type="ECO:0000256" key="3">
    <source>
        <dbReference type="ARBA" id="ARBA00022448"/>
    </source>
</evidence>
<feature type="transmembrane region" description="Helical" evidence="10">
    <location>
        <begin position="325"/>
        <end position="344"/>
    </location>
</feature>
<evidence type="ECO:0000256" key="1">
    <source>
        <dbReference type="ARBA" id="ARBA00004141"/>
    </source>
</evidence>
<evidence type="ECO:0000313" key="14">
    <source>
        <dbReference type="EMBL" id="ONM17845.1"/>
    </source>
</evidence>
<feature type="transmembrane region" description="Helical" evidence="10">
    <location>
        <begin position="125"/>
        <end position="145"/>
    </location>
</feature>
<dbReference type="PANTHER" id="PTHR30540">
    <property type="entry name" value="OSMOTIC STRESS POTASSIUM TRANSPORTER"/>
    <property type="match status" value="1"/>
</dbReference>
<dbReference type="STRING" id="4577.A0A1D6EBZ3"/>
<keyword evidence="7 10" id="KW-1133">Transmembrane helix</keyword>
<feature type="transmembrane region" description="Helical" evidence="10">
    <location>
        <begin position="507"/>
        <end position="528"/>
    </location>
</feature>
<feature type="transmembrane region" description="Helical" evidence="10">
    <location>
        <begin position="252"/>
        <end position="270"/>
    </location>
</feature>
<dbReference type="InterPro" id="IPR053951">
    <property type="entry name" value="K_trans_N"/>
</dbReference>
<feature type="transmembrane region" description="Helical" evidence="10">
    <location>
        <begin position="534"/>
        <end position="554"/>
    </location>
</feature>
<dbReference type="EMBL" id="CM007648">
    <property type="protein sequence ID" value="ONM17845.1"/>
    <property type="molecule type" value="Genomic_DNA"/>
</dbReference>
<sequence>MSIKAGRLNVSWKRKRFGALQMALETDKRNSREAKKVGGNFQRHDSLYGDAERVSDTGYVVSECCGLDTHTYYMRQDSWARTLHLAFQCIGVIYGDIGTSPLYVYASTFTSGISNVDDLYGVLSLILYSLILLPMIKYVFIVLYANDNGDGGTFALYSLISRYAKVSLIPNQQAEDAMVSNYALETVSAPMKRAQWTKEMLESSKAAKLAIFLLTVLGTSMVISDGVLTPAISVISAVSGLQQKAPQLKQDQMVWISVAILVVLFAVQRFGTDKVGYSFAPIILLWFMFIAGIGIYNLVEYDIGVLRAFYPKYIVDYFRRNGRDAWVSLGGILLCFTGTEAMFADLGHFNIRSIQLSFSFILFPAVSLAYIGQAAFLRKHPEHVHDTFYKSIPGPMFWPTFIVAVSAAIIASQAMISGSFAIISQSQTLGCFPRVKVLHTSKLYEGQVYIPEVNFVLGLLCVVVTLAFKTTTNIGNAYGICVTAVMVITTILLAVVMLLIWRVSIWLIIPFCLVFGSIETVYLSSVLYKFKQGGYLPIVSATVLVTIMGVWHYVHVKKYWYELEHIVTNQEMQELAQAHDIKRTSGVGFLYTELVQGVPPIFPHLIEKMPFVHSVLVFVSVKHLPIPRVEVAERFRFRRVESRISKMFRCVARYGYIDTVEGAKEFSASLVEGLQSYIEEGHFMTTVEIEDTEPETTTTSITESHTRTRSSTVHIEEALRPSETTELTQPRMGSSYSAHSSGRISDEQSRAIAEEKQFVQRELQKGVVYILGETEIWAGPNSSFLKKIVVDYMYSFLRKNFRQGEKAFAIPRQQVLKVGMVYEI</sequence>
<feature type="domain" description="K+ potassium transporter C-terminal" evidence="13">
    <location>
        <begin position="586"/>
        <end position="824"/>
    </location>
</feature>
<dbReference type="eggNOG" id="ENOG502QPSA">
    <property type="taxonomic scope" value="Eukaryota"/>
</dbReference>
<gene>
    <name evidence="14" type="ORF">ZEAMMB73_Zm00001d003859</name>
</gene>
<feature type="compositionally biased region" description="Low complexity" evidence="11">
    <location>
        <begin position="695"/>
        <end position="713"/>
    </location>
</feature>
<reference evidence="14" key="1">
    <citation type="submission" date="2015-12" db="EMBL/GenBank/DDBJ databases">
        <title>Update maize B73 reference genome by single molecule sequencing technologies.</title>
        <authorList>
            <consortium name="Maize Genome Sequencing Project"/>
            <person name="Ware D."/>
        </authorList>
    </citation>
    <scope>NUCLEOTIDE SEQUENCE [LARGE SCALE GENOMIC DNA]</scope>
    <source>
        <tissue evidence="14">Seedling</tissue>
    </source>
</reference>
<keyword evidence="8 10" id="KW-0406">Ion transport</keyword>
<keyword evidence="5 10" id="KW-0812">Transmembrane</keyword>
<keyword evidence="6 10" id="KW-0630">Potassium</keyword>
<feature type="transmembrane region" description="Helical" evidence="10">
    <location>
        <begin position="277"/>
        <end position="299"/>
    </location>
</feature>
<comment type="similarity">
    <text evidence="2 10">Belongs to the HAK/KUP transporter (TC 2.A.72.3) family.</text>
</comment>
<evidence type="ECO:0000256" key="6">
    <source>
        <dbReference type="ARBA" id="ARBA00022958"/>
    </source>
</evidence>
<accession>A0A1D6EBZ3</accession>
<evidence type="ECO:0000256" key="2">
    <source>
        <dbReference type="ARBA" id="ARBA00008440"/>
    </source>
</evidence>
<feature type="transmembrane region" description="Helical" evidence="10">
    <location>
        <begin position="356"/>
        <end position="376"/>
    </location>
</feature>
<keyword evidence="9 10" id="KW-0472">Membrane</keyword>
<feature type="transmembrane region" description="Helical" evidence="10">
    <location>
        <begin position="396"/>
        <end position="416"/>
    </location>
</feature>
<evidence type="ECO:0000259" key="12">
    <source>
        <dbReference type="Pfam" id="PF02705"/>
    </source>
</evidence>
<evidence type="ECO:0000256" key="9">
    <source>
        <dbReference type="ARBA" id="ARBA00023136"/>
    </source>
</evidence>
<dbReference type="AlphaFoldDB" id="A0A1D6EBZ3"/>
<dbReference type="PANTHER" id="PTHR30540:SF116">
    <property type="entry name" value="POTASSIUM TRANSPORTER"/>
    <property type="match status" value="1"/>
</dbReference>
<comment type="function">
    <text evidence="10">Potassium transporter.</text>
</comment>
<comment type="subcellular location">
    <subcellularLocation>
        <location evidence="1 10">Membrane</location>
        <topology evidence="1 10">Multi-pass membrane protein</topology>
    </subcellularLocation>
</comment>